<comment type="caution">
    <text evidence="2">The sequence shown here is derived from an EMBL/GenBank/DDBJ whole genome shotgun (WGS) entry which is preliminary data.</text>
</comment>
<gene>
    <name evidence="2" type="ORF">WG926_07125</name>
</gene>
<dbReference type="Pfam" id="PF13521">
    <property type="entry name" value="AAA_28"/>
    <property type="match status" value="1"/>
</dbReference>
<organism evidence="2 3">
    <name type="scientific">Tistrella arctica</name>
    <dbReference type="NCBI Taxonomy" id="3133430"/>
    <lineage>
        <taxon>Bacteria</taxon>
        <taxon>Pseudomonadati</taxon>
        <taxon>Pseudomonadota</taxon>
        <taxon>Alphaproteobacteria</taxon>
        <taxon>Geminicoccales</taxon>
        <taxon>Geminicoccaceae</taxon>
        <taxon>Tistrella</taxon>
    </lineage>
</organism>
<sequence>MAGYVIISGCSGGGKSTLLAELGRRGFATVPEPGRRIVAEQRRQTGHTQTAQAQTAQAQTAQALPWIDMAAFARRAIAMALDDRAAVARAAESGATAGWIFFDRGLIDAAVALQHATGEPAIETLGRAHRYHPHVFLTPPWPAIYHHDDARAHDLAAAIAEYHRLRAAYATLGYTATILPLVSVQDRADLVLARLVGDVKVGDLAPPPL</sequence>
<dbReference type="Proteomes" id="UP001413721">
    <property type="component" value="Unassembled WGS sequence"/>
</dbReference>
<evidence type="ECO:0000259" key="1">
    <source>
        <dbReference type="Pfam" id="PF13521"/>
    </source>
</evidence>
<feature type="domain" description="NadR/Ttd14 AAA" evidence="1">
    <location>
        <begin position="5"/>
        <end position="187"/>
    </location>
</feature>
<evidence type="ECO:0000313" key="3">
    <source>
        <dbReference type="Proteomes" id="UP001413721"/>
    </source>
</evidence>
<dbReference type="InterPro" id="IPR027417">
    <property type="entry name" value="P-loop_NTPase"/>
</dbReference>
<name>A0ABU9YHE6_9PROT</name>
<keyword evidence="3" id="KW-1185">Reference proteome</keyword>
<dbReference type="SUPFAM" id="SSF52540">
    <property type="entry name" value="P-loop containing nucleoside triphosphate hydrolases"/>
    <property type="match status" value="1"/>
</dbReference>
<accession>A0ABU9YHE6</accession>
<dbReference type="RefSeq" id="WP_345932781.1">
    <property type="nucleotide sequence ID" value="NZ_JBBKTV010000003.1"/>
</dbReference>
<proteinExistence type="predicted"/>
<protein>
    <submittedName>
        <fullName evidence="2">AAA family ATPase</fullName>
    </submittedName>
</protein>
<dbReference type="Gene3D" id="3.40.50.300">
    <property type="entry name" value="P-loop containing nucleotide triphosphate hydrolases"/>
    <property type="match status" value="1"/>
</dbReference>
<reference evidence="2 3" key="1">
    <citation type="submission" date="2024-03" db="EMBL/GenBank/DDBJ databases">
        <title>High-quality draft genome sequencing of Tistrella sp. BH-R2-4.</title>
        <authorList>
            <person name="Dong C."/>
        </authorList>
    </citation>
    <scope>NUCLEOTIDE SEQUENCE [LARGE SCALE GENOMIC DNA]</scope>
    <source>
        <strain evidence="2 3">BH-R2-4</strain>
    </source>
</reference>
<dbReference type="EMBL" id="JBBKTW010000002">
    <property type="protein sequence ID" value="MEN2988070.1"/>
    <property type="molecule type" value="Genomic_DNA"/>
</dbReference>
<evidence type="ECO:0000313" key="2">
    <source>
        <dbReference type="EMBL" id="MEN2988070.1"/>
    </source>
</evidence>
<dbReference type="InterPro" id="IPR038727">
    <property type="entry name" value="NadR/Ttd14_AAA_dom"/>
</dbReference>